<dbReference type="Gene3D" id="1.10.1220.10">
    <property type="entry name" value="Met repressor-like"/>
    <property type="match status" value="1"/>
</dbReference>
<comment type="caution">
    <text evidence="1">The sequence shown here is derived from an EMBL/GenBank/DDBJ whole genome shotgun (WGS) entry which is preliminary data.</text>
</comment>
<protein>
    <recommendedName>
        <fullName evidence="3">Arc family DNA-binding protein</fullName>
    </recommendedName>
</protein>
<gene>
    <name evidence="1" type="ORF">EKN94_20900</name>
</gene>
<evidence type="ECO:0008006" key="3">
    <source>
        <dbReference type="Google" id="ProtNLM"/>
    </source>
</evidence>
<dbReference type="SUPFAM" id="SSF47598">
    <property type="entry name" value="Ribbon-helix-helix"/>
    <property type="match status" value="1"/>
</dbReference>
<dbReference type="InterPro" id="IPR010985">
    <property type="entry name" value="Ribbon_hlx_hlx"/>
</dbReference>
<proteinExistence type="predicted"/>
<dbReference type="RefSeq" id="WP_032666487.1">
    <property type="nucleotide sequence ID" value="NZ_RXRX01000018.1"/>
</dbReference>
<organism evidence="1 2">
    <name type="scientific">Enterobacter quasimori</name>
    <dbReference type="NCBI Taxonomy" id="2838947"/>
    <lineage>
        <taxon>Bacteria</taxon>
        <taxon>Pseudomonadati</taxon>
        <taxon>Pseudomonadota</taxon>
        <taxon>Gammaproteobacteria</taxon>
        <taxon>Enterobacterales</taxon>
        <taxon>Enterobacteriaceae</taxon>
        <taxon>Enterobacter</taxon>
    </lineage>
</organism>
<dbReference type="EMBL" id="RXRX01000018">
    <property type="protein sequence ID" value="RTN19035.1"/>
    <property type="molecule type" value="Genomic_DNA"/>
</dbReference>
<name>A0ABY0AN82_9ENTR</name>
<dbReference type="InterPro" id="IPR013321">
    <property type="entry name" value="Arc_rbn_hlx_hlx"/>
</dbReference>
<keyword evidence="2" id="KW-1185">Reference proteome</keyword>
<dbReference type="Pfam" id="PF19891">
    <property type="entry name" value="DUF6364"/>
    <property type="match status" value="1"/>
</dbReference>
<accession>A0ABY0AN82</accession>
<evidence type="ECO:0000313" key="2">
    <source>
        <dbReference type="Proteomes" id="UP000278241"/>
    </source>
</evidence>
<reference evidence="1 2" key="1">
    <citation type="submission" date="2018-12" db="EMBL/GenBank/DDBJ databases">
        <title>The Batch Genome Submission of Enterobacter spp. strains.</title>
        <authorList>
            <person name="Wei L."/>
            <person name="Wu W."/>
            <person name="Lin J."/>
            <person name="Zhang X."/>
            <person name="Feng Y."/>
            <person name="Zong Z."/>
        </authorList>
    </citation>
    <scope>NUCLEOTIDE SEQUENCE [LARGE SCALE GENOMIC DNA]</scope>
    <source>
        <strain evidence="1 2">WCHEM090044</strain>
    </source>
</reference>
<dbReference type="InterPro" id="IPR045944">
    <property type="entry name" value="DUF6364"/>
</dbReference>
<sequence length="297" mass="34418">MKVKQLNLRFPETLIDRLKSTADQQNVSVNNLVERYLVNGLDNESRDQAEYSRMIADPFVPLSRLYHLLSDNISDSEFNYDTAPLSPAEIRFVAEGALTEINRRSVQLPWYIETKTIADSALKHDTIAFDDTDRLFPFALRHYLKYRADRATFAIENTPDNIRSVTKEYQSGNLSFRLSVEGTIRNRMVPKEQRVSPLVRLDIDGNYFTVMLGWDKYITTVRLLRYLESESWTKETPIIDGIGFTRAEKPAHWKMRNDDMEILLSDNELQYLCNGLLNAHNSILKSVMNIMIRLNGE</sequence>
<evidence type="ECO:0000313" key="1">
    <source>
        <dbReference type="EMBL" id="RTN19035.1"/>
    </source>
</evidence>
<dbReference type="Proteomes" id="UP000278241">
    <property type="component" value="Unassembled WGS sequence"/>
</dbReference>